<dbReference type="EMBL" id="JBHUMQ010000017">
    <property type="protein sequence ID" value="MFD2693545.1"/>
    <property type="molecule type" value="Genomic_DNA"/>
</dbReference>
<organism evidence="1 2">
    <name type="scientific">Sporolactobacillus shoreicorticis</name>
    <dbReference type="NCBI Taxonomy" id="1923877"/>
    <lineage>
        <taxon>Bacteria</taxon>
        <taxon>Bacillati</taxon>
        <taxon>Bacillota</taxon>
        <taxon>Bacilli</taxon>
        <taxon>Bacillales</taxon>
        <taxon>Sporolactobacillaceae</taxon>
        <taxon>Sporolactobacillus</taxon>
    </lineage>
</organism>
<evidence type="ECO:0000313" key="2">
    <source>
        <dbReference type="Proteomes" id="UP001597399"/>
    </source>
</evidence>
<evidence type="ECO:0000313" key="1">
    <source>
        <dbReference type="EMBL" id="MFD2693545.1"/>
    </source>
</evidence>
<gene>
    <name evidence="1" type="ORF">ACFSUE_07880</name>
</gene>
<sequence>MRDVEPFYGETDDSDDFMLLIYGYYDVQLRNMAMVTISENGQLD</sequence>
<protein>
    <submittedName>
        <fullName evidence="1">Uncharacterized protein</fullName>
    </submittedName>
</protein>
<dbReference type="RefSeq" id="WP_290446332.1">
    <property type="nucleotide sequence ID" value="NZ_JAMXWM010000005.1"/>
</dbReference>
<dbReference type="Proteomes" id="UP001597399">
    <property type="component" value="Unassembled WGS sequence"/>
</dbReference>
<keyword evidence="2" id="KW-1185">Reference proteome</keyword>
<name>A0ABW5S4U4_9BACL</name>
<reference evidence="2" key="1">
    <citation type="journal article" date="2019" name="Int. J. Syst. Evol. Microbiol.">
        <title>The Global Catalogue of Microorganisms (GCM) 10K type strain sequencing project: providing services to taxonomists for standard genome sequencing and annotation.</title>
        <authorList>
            <consortium name="The Broad Institute Genomics Platform"/>
            <consortium name="The Broad Institute Genome Sequencing Center for Infectious Disease"/>
            <person name="Wu L."/>
            <person name="Ma J."/>
        </authorList>
    </citation>
    <scope>NUCLEOTIDE SEQUENCE [LARGE SCALE GENOMIC DNA]</scope>
    <source>
        <strain evidence="2">TISTR 2466</strain>
    </source>
</reference>
<proteinExistence type="predicted"/>
<accession>A0ABW5S4U4</accession>
<comment type="caution">
    <text evidence="1">The sequence shown here is derived from an EMBL/GenBank/DDBJ whole genome shotgun (WGS) entry which is preliminary data.</text>
</comment>